<evidence type="ECO:0000256" key="6">
    <source>
        <dbReference type="ARBA" id="ARBA00022630"/>
    </source>
</evidence>
<organism evidence="17 18">
    <name type="scientific">Microbacterium soli</name>
    <dbReference type="NCBI Taxonomy" id="446075"/>
    <lineage>
        <taxon>Bacteria</taxon>
        <taxon>Bacillati</taxon>
        <taxon>Actinomycetota</taxon>
        <taxon>Actinomycetes</taxon>
        <taxon>Micrococcales</taxon>
        <taxon>Microbacteriaceae</taxon>
        <taxon>Microbacterium</taxon>
    </lineage>
</organism>
<comment type="cofactor">
    <cofactor evidence="1 13">
        <name>FAD</name>
        <dbReference type="ChEBI" id="CHEBI:57692"/>
    </cofactor>
</comment>
<dbReference type="InterPro" id="IPR003953">
    <property type="entry name" value="FAD-dep_OxRdtase_2_FAD-bd"/>
</dbReference>
<dbReference type="NCBIfam" id="TIGR00551">
    <property type="entry name" value="nadB"/>
    <property type="match status" value="1"/>
</dbReference>
<dbReference type="Gene3D" id="3.90.700.10">
    <property type="entry name" value="Succinate dehydrogenase/fumarate reductase flavoprotein, catalytic domain"/>
    <property type="match status" value="1"/>
</dbReference>
<evidence type="ECO:0000256" key="10">
    <source>
        <dbReference type="ARBA" id="ARBA00029426"/>
    </source>
</evidence>
<dbReference type="EMBL" id="BAABCP010000001">
    <property type="protein sequence ID" value="GAA3928223.1"/>
    <property type="molecule type" value="Genomic_DNA"/>
</dbReference>
<comment type="pathway">
    <text evidence="2 13">Cofactor biosynthesis; NAD(+) biosynthesis; iminoaspartate from L-aspartate (oxidase route): step 1/1.</text>
</comment>
<feature type="domain" description="Fumarate reductase/succinate dehydrogenase flavoprotein-like C-terminal" evidence="16">
    <location>
        <begin position="431"/>
        <end position="500"/>
    </location>
</feature>
<dbReference type="EC" id="1.4.3.16" evidence="4 12"/>
<evidence type="ECO:0000256" key="9">
    <source>
        <dbReference type="ARBA" id="ARBA00023002"/>
    </source>
</evidence>
<dbReference type="InterPro" id="IPR005288">
    <property type="entry name" value="NadB"/>
</dbReference>
<dbReference type="InterPro" id="IPR036188">
    <property type="entry name" value="FAD/NAD-bd_sf"/>
</dbReference>
<reference evidence="18" key="1">
    <citation type="journal article" date="2019" name="Int. J. Syst. Evol. Microbiol.">
        <title>The Global Catalogue of Microorganisms (GCM) 10K type strain sequencing project: providing services to taxonomists for standard genome sequencing and annotation.</title>
        <authorList>
            <consortium name="The Broad Institute Genomics Platform"/>
            <consortium name="The Broad Institute Genome Sequencing Center for Infectious Disease"/>
            <person name="Wu L."/>
            <person name="Ma J."/>
        </authorList>
    </citation>
    <scope>NUCLEOTIDE SEQUENCE [LARGE SCALE GENOMIC DNA]</scope>
    <source>
        <strain evidence="18">JCM 17024</strain>
    </source>
</reference>
<gene>
    <name evidence="17" type="primary">nadB</name>
    <name evidence="17" type="ORF">GCM10022383_03950</name>
</gene>
<dbReference type="Gene3D" id="3.50.50.60">
    <property type="entry name" value="FAD/NAD(P)-binding domain"/>
    <property type="match status" value="1"/>
</dbReference>
<keyword evidence="9 13" id="KW-0560">Oxidoreductase</keyword>
<protein>
    <recommendedName>
        <fullName evidence="5 12">L-aspartate oxidase</fullName>
        <ecNumber evidence="4 12">1.4.3.16</ecNumber>
    </recommendedName>
</protein>
<evidence type="ECO:0000256" key="11">
    <source>
        <dbReference type="ARBA" id="ARBA00048305"/>
    </source>
</evidence>
<evidence type="ECO:0000256" key="12">
    <source>
        <dbReference type="NCBIfam" id="TIGR00551"/>
    </source>
</evidence>
<keyword evidence="6 13" id="KW-0285">Flavoprotein</keyword>
<name>A0ABP7MQK8_9MICO</name>
<dbReference type="RefSeq" id="WP_344817811.1">
    <property type="nucleotide sequence ID" value="NZ_BAABCP010000001.1"/>
</dbReference>
<dbReference type="PANTHER" id="PTHR42716:SF2">
    <property type="entry name" value="L-ASPARTATE OXIDASE, CHLOROPLASTIC"/>
    <property type="match status" value="1"/>
</dbReference>
<sequence>MHVLVVGAGIAGLTAALRADALGHDVEVLVKGSLGDGCTPHAQGGIAGQYGPGDSAALHALDTMHAGDGHGDPAAIAALVDGATAALEALVDSGVRFDREPDGSTARGLEAAHSLPRIAHAGGDATGRVISDALVARLRARDVRIREHAFAADLLVEADRVHGIRLLSGTELAADAVLLATGGAGRLYPFTTNPVGTTGDGIAMALRAGAVVADLEFVQFHPTVLADGSGPFLISEAVRGAGAVLRDADRRRFLLDEHPDAELAPRDVVARAVAARALAQGAPVLLDASGLGRDALAHDFPTIDAELRRRGLDWSARPVPVSPAAHYLMGGIVTDVDGRTSLPGLWAVGETARTGVHGANRLASNSLLEGAVFGARAAASLALPSPASPSPFPPPSGRESDGNGVSGARSESAGRTEAGEEGTAPPDGFSRAALQRLMWEKVGLLRDDDGLAEAVETLHSWHPPLPDTAAAQEDANLLAVARAVASAALARTDSLGAHFRLASTLIGAS</sequence>
<evidence type="ECO:0000259" key="16">
    <source>
        <dbReference type="Pfam" id="PF02910"/>
    </source>
</evidence>
<evidence type="ECO:0000256" key="2">
    <source>
        <dbReference type="ARBA" id="ARBA00004950"/>
    </source>
</evidence>
<evidence type="ECO:0000256" key="1">
    <source>
        <dbReference type="ARBA" id="ARBA00001974"/>
    </source>
</evidence>
<feature type="domain" description="FAD-dependent oxidoreductase 2 FAD-binding" evidence="15">
    <location>
        <begin position="2"/>
        <end position="367"/>
    </location>
</feature>
<dbReference type="Proteomes" id="UP001501591">
    <property type="component" value="Unassembled WGS sequence"/>
</dbReference>
<evidence type="ECO:0000256" key="13">
    <source>
        <dbReference type="RuleBase" id="RU362049"/>
    </source>
</evidence>
<comment type="catalytic activity">
    <reaction evidence="11">
        <text>L-aspartate + O2 = iminosuccinate + H2O2</text>
        <dbReference type="Rhea" id="RHEA:25876"/>
        <dbReference type="ChEBI" id="CHEBI:15379"/>
        <dbReference type="ChEBI" id="CHEBI:16240"/>
        <dbReference type="ChEBI" id="CHEBI:29991"/>
        <dbReference type="ChEBI" id="CHEBI:77875"/>
        <dbReference type="EC" id="1.4.3.16"/>
    </reaction>
    <physiologicalReaction direction="left-to-right" evidence="11">
        <dbReference type="Rhea" id="RHEA:25877"/>
    </physiologicalReaction>
</comment>
<comment type="subcellular location">
    <subcellularLocation>
        <location evidence="13">Cytoplasm</location>
    </subcellularLocation>
</comment>
<accession>A0ABP7MQK8</accession>
<dbReference type="InterPro" id="IPR015939">
    <property type="entry name" value="Fum_Rdtase/Succ_DH_flav-like_C"/>
</dbReference>
<dbReference type="InterPro" id="IPR027477">
    <property type="entry name" value="Succ_DH/fumarate_Rdtase_cat_sf"/>
</dbReference>
<comment type="caution">
    <text evidence="17">The sequence shown here is derived from an EMBL/GenBank/DDBJ whole genome shotgun (WGS) entry which is preliminary data.</text>
</comment>
<dbReference type="SUPFAM" id="SSF46977">
    <property type="entry name" value="Succinate dehydrogenase/fumarate reductase flavoprotein C-terminal domain"/>
    <property type="match status" value="1"/>
</dbReference>
<dbReference type="Pfam" id="PF02910">
    <property type="entry name" value="Succ_DH_flav_C"/>
    <property type="match status" value="1"/>
</dbReference>
<evidence type="ECO:0000256" key="14">
    <source>
        <dbReference type="SAM" id="MobiDB-lite"/>
    </source>
</evidence>
<evidence type="ECO:0000256" key="8">
    <source>
        <dbReference type="ARBA" id="ARBA00022827"/>
    </source>
</evidence>
<comment type="function">
    <text evidence="10">Catalyzes the oxidation of L-aspartate to iminoaspartate, the first step in the de novo biosynthesis of NAD(+).</text>
</comment>
<evidence type="ECO:0000256" key="4">
    <source>
        <dbReference type="ARBA" id="ARBA00012173"/>
    </source>
</evidence>
<dbReference type="PRINTS" id="PR00368">
    <property type="entry name" value="FADPNR"/>
</dbReference>
<evidence type="ECO:0000256" key="7">
    <source>
        <dbReference type="ARBA" id="ARBA00022642"/>
    </source>
</evidence>
<keyword evidence="7 13" id="KW-0662">Pyridine nucleotide biosynthesis</keyword>
<evidence type="ECO:0000313" key="17">
    <source>
        <dbReference type="EMBL" id="GAA3928223.1"/>
    </source>
</evidence>
<evidence type="ECO:0000256" key="3">
    <source>
        <dbReference type="ARBA" id="ARBA00008562"/>
    </source>
</evidence>
<dbReference type="Pfam" id="PF00890">
    <property type="entry name" value="FAD_binding_2"/>
    <property type="match status" value="1"/>
</dbReference>
<dbReference type="Gene3D" id="1.20.58.100">
    <property type="entry name" value="Fumarate reductase/succinate dehydrogenase flavoprotein-like, C-terminal domain"/>
    <property type="match status" value="1"/>
</dbReference>
<proteinExistence type="inferred from homology"/>
<dbReference type="InterPro" id="IPR037099">
    <property type="entry name" value="Fum_R/Succ_DH_flav-like_C_sf"/>
</dbReference>
<keyword evidence="18" id="KW-1185">Reference proteome</keyword>
<feature type="region of interest" description="Disordered" evidence="14">
    <location>
        <begin position="384"/>
        <end position="428"/>
    </location>
</feature>
<keyword evidence="8 13" id="KW-0274">FAD</keyword>
<comment type="similarity">
    <text evidence="3 13">Belongs to the FAD-dependent oxidoreductase 2 family. NadB subfamily.</text>
</comment>
<feature type="compositionally biased region" description="Pro residues" evidence="14">
    <location>
        <begin position="386"/>
        <end position="396"/>
    </location>
</feature>
<dbReference type="SUPFAM" id="SSF56425">
    <property type="entry name" value="Succinate dehydrogenase/fumarate reductase flavoprotein, catalytic domain"/>
    <property type="match status" value="1"/>
</dbReference>
<dbReference type="SUPFAM" id="SSF51905">
    <property type="entry name" value="FAD/NAD(P)-binding domain"/>
    <property type="match status" value="1"/>
</dbReference>
<evidence type="ECO:0000313" key="18">
    <source>
        <dbReference type="Proteomes" id="UP001501591"/>
    </source>
</evidence>
<evidence type="ECO:0000256" key="5">
    <source>
        <dbReference type="ARBA" id="ARBA00021901"/>
    </source>
</evidence>
<evidence type="ECO:0000259" key="15">
    <source>
        <dbReference type="Pfam" id="PF00890"/>
    </source>
</evidence>
<dbReference type="PANTHER" id="PTHR42716">
    <property type="entry name" value="L-ASPARTATE OXIDASE"/>
    <property type="match status" value="1"/>
</dbReference>